<feature type="chain" id="PRO_5007468155" description="Lipoprotein" evidence="1">
    <location>
        <begin position="22"/>
        <end position="194"/>
    </location>
</feature>
<protein>
    <recommendedName>
        <fullName evidence="4">Lipoprotein</fullName>
    </recommendedName>
</protein>
<gene>
    <name evidence="2" type="ORF">AU378_08730</name>
</gene>
<dbReference type="EMBL" id="LPUR01000001">
    <property type="protein sequence ID" value="KXH85810.1"/>
    <property type="molecule type" value="Genomic_DNA"/>
</dbReference>
<name>A0A135WLM6_9FLAO</name>
<accession>A0A135WLM6</accession>
<evidence type="ECO:0000256" key="1">
    <source>
        <dbReference type="SAM" id="SignalP"/>
    </source>
</evidence>
<keyword evidence="1" id="KW-0732">Signal</keyword>
<dbReference type="OrthoDB" id="1260303at2"/>
<feature type="signal peptide" evidence="1">
    <location>
        <begin position="1"/>
        <end position="21"/>
    </location>
</feature>
<organism evidence="2 3">
    <name type="scientific">Chryseobacterium kwangjuense</name>
    <dbReference type="NCBI Taxonomy" id="267125"/>
    <lineage>
        <taxon>Bacteria</taxon>
        <taxon>Pseudomonadati</taxon>
        <taxon>Bacteroidota</taxon>
        <taxon>Flavobacteriia</taxon>
        <taxon>Flavobacteriales</taxon>
        <taxon>Weeksellaceae</taxon>
        <taxon>Chryseobacterium group</taxon>
        <taxon>Chryseobacterium</taxon>
    </lineage>
</organism>
<evidence type="ECO:0000313" key="2">
    <source>
        <dbReference type="EMBL" id="KXH85810.1"/>
    </source>
</evidence>
<reference evidence="3" key="1">
    <citation type="submission" date="2015-12" db="EMBL/GenBank/DDBJ databases">
        <title>Genome sequence of a biocontrol rhizobacterium Chryseobacterium kwangjuense strain KJ1R5 isolated from pepper (Capsicum annuum L.).</title>
        <authorList>
            <person name="Jeong J.-J."/>
            <person name="Park H."/>
            <person name="Mannaa M."/>
            <person name="Sang M.K."/>
            <person name="Choi I.-G."/>
            <person name="Kim K.D."/>
        </authorList>
    </citation>
    <scope>NUCLEOTIDE SEQUENCE [LARGE SCALE GENOMIC DNA]</scope>
    <source>
        <strain evidence="3">KJ1R5</strain>
    </source>
</reference>
<dbReference type="Proteomes" id="UP000070513">
    <property type="component" value="Unassembled WGS sequence"/>
</dbReference>
<comment type="caution">
    <text evidence="2">The sequence shown here is derived from an EMBL/GenBank/DDBJ whole genome shotgun (WGS) entry which is preliminary data.</text>
</comment>
<dbReference type="PROSITE" id="PS51257">
    <property type="entry name" value="PROKAR_LIPOPROTEIN"/>
    <property type="match status" value="1"/>
</dbReference>
<dbReference type="RefSeq" id="WP_062650018.1">
    <property type="nucleotide sequence ID" value="NZ_LPUR01000001.1"/>
</dbReference>
<evidence type="ECO:0008006" key="4">
    <source>
        <dbReference type="Google" id="ProtNLM"/>
    </source>
</evidence>
<sequence>MKIFTSLLFCLLFICSCSKQNGENRTCKPKPVLVKIGYHPTFHNSAETIVNFNEKYIIFYSPVAYSIAPPPPPREEGQEMSHAEENEYKEYLSERPKLEPFRIDLTEKDIERIQRISDSFTSEDFSDKNVKPAFDGMSTNIIIVYSDGKLIQINPMNAPNEKQRTLYEGVLDLLIEKNTNKNDSIILQKIKEYH</sequence>
<proteinExistence type="predicted"/>
<evidence type="ECO:0000313" key="3">
    <source>
        <dbReference type="Proteomes" id="UP000070513"/>
    </source>
</evidence>
<dbReference type="AlphaFoldDB" id="A0A135WLM6"/>
<reference evidence="2 3" key="2">
    <citation type="journal article" date="2016" name="Genome Announc.">
        <title>Draft Genome Sequence of a Biocontrol Rhizobacterium, Chryseobacterium kwangjuense Strain KJ1R5, Isolated from Pepper (Capsicum annuum).</title>
        <authorList>
            <person name="Jeong J.J."/>
            <person name="Park H."/>
            <person name="Park B.H."/>
            <person name="Mannaa M."/>
            <person name="Sang M.K."/>
            <person name="Choi I.G."/>
            <person name="Kim K.D."/>
        </authorList>
    </citation>
    <scope>NUCLEOTIDE SEQUENCE [LARGE SCALE GENOMIC DNA]</scope>
    <source>
        <strain evidence="2 3">KJ1R5</strain>
    </source>
</reference>